<dbReference type="Gene3D" id="3.40.50.720">
    <property type="entry name" value="NAD(P)-binding Rossmann-like Domain"/>
    <property type="match status" value="1"/>
</dbReference>
<accession>A0A399J962</accession>
<gene>
    <name evidence="6" type="ORF">DWB68_14590</name>
</gene>
<dbReference type="FunFam" id="3.40.50.720:FF:000084">
    <property type="entry name" value="Short-chain dehydrogenase reductase"/>
    <property type="match status" value="1"/>
</dbReference>
<proteinExistence type="inferred from homology"/>
<dbReference type="InterPro" id="IPR002347">
    <property type="entry name" value="SDR_fam"/>
</dbReference>
<keyword evidence="3" id="KW-0520">NAD</keyword>
<dbReference type="InterPro" id="IPR020904">
    <property type="entry name" value="Sc_DH/Rdtase_CS"/>
</dbReference>
<dbReference type="PANTHER" id="PTHR43180">
    <property type="entry name" value="3-OXOACYL-(ACYL-CARRIER-PROTEIN) REDUCTASE (AFU_ORTHOLOGUE AFUA_6G11210)"/>
    <property type="match status" value="1"/>
</dbReference>
<sequence length="258" mass="26840">MSEQLAGKVAIITGAAGGQGAAEAKLFVERGAKVLITDFNDELGEKTAAELGENALFAHHDVSSEEDWAAVVEKAIEAFGTIDILVNNAGILKMAPIEEIDAAGFDRIMAVNVRGAFLGIKAVLPTLKTKGGSIVNISSLAGMQGQPYATAYSASKYAVRGLTKSAALELGRYGIRVNSVHPGTIATPMTMANLRDLDAPFPLAAMNRIGTPADIAPLVAFLASDESTYITGEEHVVDGGSLAGQSAQFMDTLMSQQG</sequence>
<evidence type="ECO:0000256" key="2">
    <source>
        <dbReference type="ARBA" id="ARBA00023002"/>
    </source>
</evidence>
<dbReference type="EMBL" id="QQXK01000038">
    <property type="protein sequence ID" value="RII41067.1"/>
    <property type="molecule type" value="Genomic_DNA"/>
</dbReference>
<dbReference type="Pfam" id="PF13561">
    <property type="entry name" value="adh_short_C2"/>
    <property type="match status" value="1"/>
</dbReference>
<dbReference type="InterPro" id="IPR036291">
    <property type="entry name" value="NAD(P)-bd_dom_sf"/>
</dbReference>
<reference evidence="6 7" key="1">
    <citation type="submission" date="2018-07" db="EMBL/GenBank/DDBJ databases">
        <title>Arthrobacter sp. nov., isolated from raw cow's milk with high bacterial count.</title>
        <authorList>
            <person name="Hahne J."/>
            <person name="Isele D."/>
            <person name="Lipski A."/>
        </authorList>
    </citation>
    <scope>NUCLEOTIDE SEQUENCE [LARGE SCALE GENOMIC DNA]</scope>
    <source>
        <strain evidence="6 7">JZ R-35</strain>
    </source>
</reference>
<dbReference type="RefSeq" id="WP_119425851.1">
    <property type="nucleotide sequence ID" value="NZ_QQXK01000038.1"/>
</dbReference>
<organism evidence="6 7">
    <name type="scientific">Galactobacter valiniphilus</name>
    <dbReference type="NCBI Taxonomy" id="2676122"/>
    <lineage>
        <taxon>Bacteria</taxon>
        <taxon>Bacillati</taxon>
        <taxon>Actinomycetota</taxon>
        <taxon>Actinomycetes</taxon>
        <taxon>Micrococcales</taxon>
        <taxon>Micrococcaceae</taxon>
        <taxon>Galactobacter</taxon>
    </lineage>
</organism>
<keyword evidence="7" id="KW-1185">Reference proteome</keyword>
<comment type="caution">
    <text evidence="6">The sequence shown here is derived from an EMBL/GenBank/DDBJ whole genome shotgun (WGS) entry which is preliminary data.</text>
</comment>
<dbReference type="PRINTS" id="PR00081">
    <property type="entry name" value="GDHRDH"/>
</dbReference>
<dbReference type="NCBIfam" id="NF005559">
    <property type="entry name" value="PRK07231.1"/>
    <property type="match status" value="1"/>
</dbReference>
<keyword evidence="2" id="KW-0560">Oxidoreductase</keyword>
<name>A0A399J962_9MICC</name>
<evidence type="ECO:0000256" key="1">
    <source>
        <dbReference type="ARBA" id="ARBA00006484"/>
    </source>
</evidence>
<dbReference type="AlphaFoldDB" id="A0A399J962"/>
<dbReference type="GO" id="GO:0008202">
    <property type="term" value="P:steroid metabolic process"/>
    <property type="evidence" value="ECO:0007669"/>
    <property type="project" value="UniProtKB-KW"/>
</dbReference>
<comment type="similarity">
    <text evidence="1">Belongs to the short-chain dehydrogenases/reductases (SDR) family.</text>
</comment>
<keyword evidence="5" id="KW-0753">Steroid metabolism</keyword>
<dbReference type="PRINTS" id="PR00080">
    <property type="entry name" value="SDRFAMILY"/>
</dbReference>
<dbReference type="PANTHER" id="PTHR43180:SF28">
    <property type="entry name" value="NAD(P)-BINDING ROSSMANN-FOLD SUPERFAMILY PROTEIN"/>
    <property type="match status" value="1"/>
</dbReference>
<keyword evidence="4" id="KW-0443">Lipid metabolism</keyword>
<evidence type="ECO:0000256" key="5">
    <source>
        <dbReference type="ARBA" id="ARBA00023221"/>
    </source>
</evidence>
<dbReference type="SUPFAM" id="SSF51735">
    <property type="entry name" value="NAD(P)-binding Rossmann-fold domains"/>
    <property type="match status" value="1"/>
</dbReference>
<evidence type="ECO:0000256" key="4">
    <source>
        <dbReference type="ARBA" id="ARBA00023098"/>
    </source>
</evidence>
<evidence type="ECO:0000313" key="7">
    <source>
        <dbReference type="Proteomes" id="UP000265419"/>
    </source>
</evidence>
<protein>
    <submittedName>
        <fullName evidence="6">SDR family NAD(P)-dependent oxidoreductase</fullName>
    </submittedName>
</protein>
<evidence type="ECO:0000256" key="3">
    <source>
        <dbReference type="ARBA" id="ARBA00023027"/>
    </source>
</evidence>
<dbReference type="GO" id="GO:0016491">
    <property type="term" value="F:oxidoreductase activity"/>
    <property type="evidence" value="ECO:0007669"/>
    <property type="project" value="UniProtKB-KW"/>
</dbReference>
<evidence type="ECO:0000313" key="6">
    <source>
        <dbReference type="EMBL" id="RII41067.1"/>
    </source>
</evidence>
<dbReference type="Proteomes" id="UP000265419">
    <property type="component" value="Unassembled WGS sequence"/>
</dbReference>
<dbReference type="PROSITE" id="PS00061">
    <property type="entry name" value="ADH_SHORT"/>
    <property type="match status" value="1"/>
</dbReference>